<dbReference type="CDD" id="cd11642">
    <property type="entry name" value="SUMT"/>
    <property type="match status" value="2"/>
</dbReference>
<dbReference type="InterPro" id="IPR014777">
    <property type="entry name" value="4pyrrole_Mease_sub1"/>
</dbReference>
<dbReference type="GO" id="GO:0004851">
    <property type="term" value="F:uroporphyrin-III C-methyltransferase activity"/>
    <property type="evidence" value="ECO:0007669"/>
    <property type="project" value="UniProtKB-EC"/>
</dbReference>
<dbReference type="EMBL" id="SDRB02008299">
    <property type="protein sequence ID" value="THG09705.1"/>
    <property type="molecule type" value="Genomic_DNA"/>
</dbReference>
<keyword evidence="9" id="KW-1185">Reference proteome</keyword>
<name>A0A4S4E362_CAMSN</name>
<dbReference type="SUPFAM" id="SSF53790">
    <property type="entry name" value="Tetrapyrrole methylase"/>
    <property type="match status" value="2"/>
</dbReference>
<dbReference type="GO" id="GO:0032259">
    <property type="term" value="P:methylation"/>
    <property type="evidence" value="ECO:0007669"/>
    <property type="project" value="UniProtKB-KW"/>
</dbReference>
<dbReference type="InterPro" id="IPR003043">
    <property type="entry name" value="Uropor_MeTrfase_CS"/>
</dbReference>
<feature type="domain" description="Tetrapyrrole methylase" evidence="7">
    <location>
        <begin position="115"/>
        <end position="327"/>
    </location>
</feature>
<dbReference type="InterPro" id="IPR006366">
    <property type="entry name" value="CobA/CysG_C"/>
</dbReference>
<evidence type="ECO:0000313" key="8">
    <source>
        <dbReference type="EMBL" id="THG09705.1"/>
    </source>
</evidence>
<dbReference type="InterPro" id="IPR035996">
    <property type="entry name" value="4pyrrol_Methylase_sf"/>
</dbReference>
<dbReference type="InterPro" id="IPR050161">
    <property type="entry name" value="Siro_Cobalamin_biosynth"/>
</dbReference>
<proteinExistence type="inferred from homology"/>
<keyword evidence="4" id="KW-0949">S-adenosyl-L-methionine</keyword>
<dbReference type="Proteomes" id="UP000306102">
    <property type="component" value="Unassembled WGS sequence"/>
</dbReference>
<evidence type="ECO:0000256" key="4">
    <source>
        <dbReference type="ARBA" id="ARBA00022691"/>
    </source>
</evidence>
<comment type="caution">
    <text evidence="8">The sequence shown here is derived from an EMBL/GenBank/DDBJ whole genome shotgun (WGS) entry which is preliminary data.</text>
</comment>
<dbReference type="AlphaFoldDB" id="A0A4S4E362"/>
<evidence type="ECO:0000256" key="6">
    <source>
        <dbReference type="RuleBase" id="RU003960"/>
    </source>
</evidence>
<feature type="domain" description="Tetrapyrrole methylase" evidence="7">
    <location>
        <begin position="499"/>
        <end position="599"/>
    </location>
</feature>
<protein>
    <recommendedName>
        <fullName evidence="1">uroporphyrinogen-III C-methyltransferase</fullName>
        <ecNumber evidence="1">2.1.1.107</ecNumber>
    </recommendedName>
</protein>
<dbReference type="Pfam" id="PF00590">
    <property type="entry name" value="TP_methylase"/>
    <property type="match status" value="3"/>
</dbReference>
<evidence type="ECO:0000256" key="1">
    <source>
        <dbReference type="ARBA" id="ARBA00012162"/>
    </source>
</evidence>
<reference evidence="8 9" key="1">
    <citation type="journal article" date="2018" name="Proc. Natl. Acad. Sci. U.S.A.">
        <title>Draft genome sequence of Camellia sinensis var. sinensis provides insights into the evolution of the tea genome and tea quality.</title>
        <authorList>
            <person name="Wei C."/>
            <person name="Yang H."/>
            <person name="Wang S."/>
            <person name="Zhao J."/>
            <person name="Liu C."/>
            <person name="Gao L."/>
            <person name="Xia E."/>
            <person name="Lu Y."/>
            <person name="Tai Y."/>
            <person name="She G."/>
            <person name="Sun J."/>
            <person name="Cao H."/>
            <person name="Tong W."/>
            <person name="Gao Q."/>
            <person name="Li Y."/>
            <person name="Deng W."/>
            <person name="Jiang X."/>
            <person name="Wang W."/>
            <person name="Chen Q."/>
            <person name="Zhang S."/>
            <person name="Li H."/>
            <person name="Wu J."/>
            <person name="Wang P."/>
            <person name="Li P."/>
            <person name="Shi C."/>
            <person name="Zheng F."/>
            <person name="Jian J."/>
            <person name="Huang B."/>
            <person name="Shan D."/>
            <person name="Shi M."/>
            <person name="Fang C."/>
            <person name="Yue Y."/>
            <person name="Li F."/>
            <person name="Li D."/>
            <person name="Wei S."/>
            <person name="Han B."/>
            <person name="Jiang C."/>
            <person name="Yin Y."/>
            <person name="Xia T."/>
            <person name="Zhang Z."/>
            <person name="Bennetzen J.L."/>
            <person name="Zhao S."/>
            <person name="Wan X."/>
        </authorList>
    </citation>
    <scope>NUCLEOTIDE SEQUENCE [LARGE SCALE GENOMIC DNA]</scope>
    <source>
        <strain evidence="9">cv. Shuchazao</strain>
        <tissue evidence="8">Leaf</tissue>
    </source>
</reference>
<dbReference type="GO" id="GO:0019354">
    <property type="term" value="P:siroheme biosynthetic process"/>
    <property type="evidence" value="ECO:0007669"/>
    <property type="project" value="InterPro"/>
</dbReference>
<dbReference type="FunFam" id="3.40.1010.10:FF:000001">
    <property type="entry name" value="Siroheme synthase"/>
    <property type="match status" value="1"/>
</dbReference>
<dbReference type="PANTHER" id="PTHR45790">
    <property type="entry name" value="SIROHEME SYNTHASE-RELATED"/>
    <property type="match status" value="1"/>
</dbReference>
<gene>
    <name evidence="8" type="ORF">TEA_012218</name>
</gene>
<keyword evidence="5" id="KW-0627">Porphyrin biosynthesis</keyword>
<dbReference type="NCBIfam" id="TIGR01469">
    <property type="entry name" value="cobA_cysG_Cterm"/>
    <property type="match status" value="1"/>
</dbReference>
<dbReference type="NCBIfam" id="NF004790">
    <property type="entry name" value="PRK06136.1"/>
    <property type="match status" value="1"/>
</dbReference>
<dbReference type="InterPro" id="IPR014776">
    <property type="entry name" value="4pyrrole_Mease_sub2"/>
</dbReference>
<dbReference type="PROSITE" id="PS00840">
    <property type="entry name" value="SUMT_2"/>
    <property type="match status" value="1"/>
</dbReference>
<dbReference type="EC" id="2.1.1.107" evidence="1"/>
<dbReference type="PANTHER" id="PTHR45790:SF3">
    <property type="entry name" value="S-ADENOSYL-L-METHIONINE-DEPENDENT UROPORPHYRINOGEN III METHYLTRANSFERASE, CHLOROPLASTIC"/>
    <property type="match status" value="1"/>
</dbReference>
<evidence type="ECO:0000256" key="2">
    <source>
        <dbReference type="ARBA" id="ARBA00022603"/>
    </source>
</evidence>
<evidence type="ECO:0000256" key="3">
    <source>
        <dbReference type="ARBA" id="ARBA00022679"/>
    </source>
</evidence>
<evidence type="ECO:0000259" key="7">
    <source>
        <dbReference type="Pfam" id="PF00590"/>
    </source>
</evidence>
<feature type="domain" description="Tetrapyrrole methylase" evidence="7">
    <location>
        <begin position="420"/>
        <end position="478"/>
    </location>
</feature>
<evidence type="ECO:0000256" key="5">
    <source>
        <dbReference type="ARBA" id="ARBA00023244"/>
    </source>
</evidence>
<keyword evidence="2 6" id="KW-0489">Methyltransferase</keyword>
<accession>A0A4S4E362</accession>
<sequence length="760" mass="83301">MALVNKLPSISSSSPQFRKPSSFNLNPVCSIHYTSSSSSPFTENHSIERYQRDNWLYKNQLDQPISCPVPPDPDSIRDYDIALQLPELKRLLEVLREKRESGGFGGERGRGPGNVFLVGTGPGDPELLTVKAVRVIQSAHLLLYDRLVSNEVLNLVGDDARLLYVGKTAGYHSRTQEEIHELLLSFAEAGATVVRLKGGDPLVFGRGGEEMDFLQQQGIQVQVIPGITAASGIAAELGIPLTHRGVANSVRFLTGHSRKGGTDPLFVAENAADPDSTLVVYMGLSTLPSLAFKLMHHGLPPNTPAAAVERGTTPQQRVVFAELKDLADEIKSAQLISPTLIIVGKVVELSPFWPYSSKEASFLFGNALHLILRMHQRLNHLERSSLQQVAPSVVSKTIELPTIRHEMELPTICHERGWHRKQFCLPSPNEEIHELLLSFAEAGATVVRLKGGDPLVFGRGGEEMDFLQQQGIQVQVIPEKSYLLLPHKRESPDVIEASITAASGIAAELGIPLTHRGVANSVRFLTGHSRKGGTDPLFVAENAADPDSTLVVYMGLSTLPSLAFKLMHHGLPPNTPAAAVERGTTPQQRVVFAELKDLADEITSAQLISPTLIIVGKVVELSPFWPYSSKEASFLFGNALHLILRMHQRLNHLERGSLPQVAPSVAELPVSKTIELPTIRHEKPWNFQQFAMKEVGTGNNFAYHPQMVLEMVTQAVFMTSPIHIQLWFSAVMLSMTAMSNKACFLKFGFQGPFQESGSSP</sequence>
<comment type="similarity">
    <text evidence="6">Belongs to the precorrin methyltransferase family.</text>
</comment>
<organism evidence="8 9">
    <name type="scientific">Camellia sinensis var. sinensis</name>
    <name type="common">China tea</name>
    <dbReference type="NCBI Taxonomy" id="542762"/>
    <lineage>
        <taxon>Eukaryota</taxon>
        <taxon>Viridiplantae</taxon>
        <taxon>Streptophyta</taxon>
        <taxon>Embryophyta</taxon>
        <taxon>Tracheophyta</taxon>
        <taxon>Spermatophyta</taxon>
        <taxon>Magnoliopsida</taxon>
        <taxon>eudicotyledons</taxon>
        <taxon>Gunneridae</taxon>
        <taxon>Pentapetalae</taxon>
        <taxon>asterids</taxon>
        <taxon>Ericales</taxon>
        <taxon>Theaceae</taxon>
        <taxon>Camellia</taxon>
    </lineage>
</organism>
<dbReference type="Gene3D" id="3.30.950.10">
    <property type="entry name" value="Methyltransferase, Cobalt-precorrin-4 Transmethylase, Domain 2"/>
    <property type="match status" value="2"/>
</dbReference>
<dbReference type="PROSITE" id="PS00839">
    <property type="entry name" value="SUMT_1"/>
    <property type="match status" value="1"/>
</dbReference>
<dbReference type="STRING" id="542762.A0A4S4E362"/>
<dbReference type="Gene3D" id="3.40.1010.10">
    <property type="entry name" value="Cobalt-precorrin-4 Transmethylase, Domain 1"/>
    <property type="match status" value="2"/>
</dbReference>
<keyword evidence="3 6" id="KW-0808">Transferase</keyword>
<dbReference type="InterPro" id="IPR000878">
    <property type="entry name" value="4pyrrol_Mease"/>
</dbReference>
<evidence type="ECO:0000313" key="9">
    <source>
        <dbReference type="Proteomes" id="UP000306102"/>
    </source>
</evidence>
<dbReference type="FunFam" id="3.30.950.10:FF:000001">
    <property type="entry name" value="Siroheme synthase"/>
    <property type="match status" value="2"/>
</dbReference>